<dbReference type="Proteomes" id="UP000010809">
    <property type="component" value="Chromosome"/>
</dbReference>
<protein>
    <submittedName>
        <fullName evidence="2">LppC putative lipoprotein</fullName>
    </submittedName>
</protein>
<proteinExistence type="predicted"/>
<evidence type="ECO:0000313" key="3">
    <source>
        <dbReference type="Proteomes" id="UP000010809"/>
    </source>
</evidence>
<keyword evidence="3" id="KW-1185">Reference proteome</keyword>
<organism evidence="2 3">
    <name type="scientific">Thioalkalivibrio nitratireducens (strain DSM 14787 / UNIQEM 213 / ALEN2)</name>
    <dbReference type="NCBI Taxonomy" id="1255043"/>
    <lineage>
        <taxon>Bacteria</taxon>
        <taxon>Pseudomonadati</taxon>
        <taxon>Pseudomonadota</taxon>
        <taxon>Gammaproteobacteria</taxon>
        <taxon>Chromatiales</taxon>
        <taxon>Ectothiorhodospiraceae</taxon>
        <taxon>Thioalkalivibrio</taxon>
    </lineage>
</organism>
<accession>L0E0S4</accession>
<dbReference type="InterPro" id="IPR007443">
    <property type="entry name" value="LpoA"/>
</dbReference>
<sequence length="558" mass="60761">MLALDGPDGGLLLRAERLWSRLPEAGSAHLADRYRGARLAWVQNAPGTALERLPPVDGDPDSVLHFDALALHAELLTTTGTWNGALRARIALDPRLLEDPARQQENQQFIWNLLATVETIQRAQLRGRDASEAERGWAELFAALRTAGADPQAFDRAADEWGQAHPGHNARILLPDLREATLRLDAPPRRIAVLLPLSGSLAELGNAVLDGISARLTRDHGYGVPLRVFDTEGEPALAEAHYRNAIGEGVDRIIGPLTREAVDRVAAIGAGPPTLLLNQPVQPLPESFSVLSLAPEDDARAAAAEARATGWHNALVLVPEGTFGERVADAFRETFESSDGRVATEYRFQARAADLNAQIGAMLGVDESEARIGRLGRQLGLRLQGDPQIRADVDGIFIAGPARDLRMVVPHLHYHRAHRLPMLATSHAYEGRPQPMLDEDLSGLRFPDAPWMFPELNPEPGLRQQLEAKVEFEADGESESDSAAARLPRFAALGIDAGGLITELGRYRRAPQLEARGAAGNWAWQPLTRSWVREPGWFEFRNGTPVPVHAAPGPANDD</sequence>
<dbReference type="SUPFAM" id="SSF53822">
    <property type="entry name" value="Periplasmic binding protein-like I"/>
    <property type="match status" value="1"/>
</dbReference>
<dbReference type="eggNOG" id="COG3107">
    <property type="taxonomic scope" value="Bacteria"/>
</dbReference>
<gene>
    <name evidence="2" type="primary">lpoA [H]</name>
    <name evidence="2" type="ordered locus">TVNIR_2615</name>
</gene>
<dbReference type="EMBL" id="CP003989">
    <property type="protein sequence ID" value="AGA34256.1"/>
    <property type="molecule type" value="Genomic_DNA"/>
</dbReference>
<dbReference type="CDD" id="cd06339">
    <property type="entry name" value="PBP1_YraM_LppC_lipoprotein-like"/>
    <property type="match status" value="1"/>
</dbReference>
<dbReference type="STRING" id="1255043.TVNIR_2615"/>
<dbReference type="KEGG" id="tni:TVNIR_2615"/>
<dbReference type="InterPro" id="IPR028082">
    <property type="entry name" value="Peripla_BP_I"/>
</dbReference>
<name>L0E0S4_THIND</name>
<dbReference type="PANTHER" id="PTHR38038:SF1">
    <property type="entry name" value="PENICILLIN-BINDING PROTEIN ACTIVATOR LPOA"/>
    <property type="match status" value="1"/>
</dbReference>
<dbReference type="GO" id="GO:0030234">
    <property type="term" value="F:enzyme regulator activity"/>
    <property type="evidence" value="ECO:0007669"/>
    <property type="project" value="TreeGrafter"/>
</dbReference>
<evidence type="ECO:0000313" key="2">
    <source>
        <dbReference type="EMBL" id="AGA34256.1"/>
    </source>
</evidence>
<dbReference type="AlphaFoldDB" id="L0E0S4"/>
<dbReference type="GO" id="GO:0031241">
    <property type="term" value="C:periplasmic side of cell outer membrane"/>
    <property type="evidence" value="ECO:0007669"/>
    <property type="project" value="TreeGrafter"/>
</dbReference>
<evidence type="ECO:0000256" key="1">
    <source>
        <dbReference type="ARBA" id="ARBA00023136"/>
    </source>
</evidence>
<dbReference type="Gene3D" id="3.40.50.2300">
    <property type="match status" value="2"/>
</dbReference>
<dbReference type="PANTHER" id="PTHR38038">
    <property type="entry name" value="PENICILLIN-BINDING PROTEIN ACTIVATOR LPOA"/>
    <property type="match status" value="1"/>
</dbReference>
<keyword evidence="2" id="KW-0449">Lipoprotein</keyword>
<dbReference type="HOGENOM" id="CLU_026091_2_0_6"/>
<reference evidence="2" key="1">
    <citation type="submission" date="2015-12" db="EMBL/GenBank/DDBJ databases">
        <authorList>
            <person name="Tikhonova T.V."/>
            <person name="Pavlov A.R."/>
            <person name="Beletsky A.V."/>
            <person name="Mardanov A.V."/>
            <person name="Sorokin D.Y."/>
            <person name="Ravin N.V."/>
            <person name="Popov V.O."/>
        </authorList>
    </citation>
    <scope>NUCLEOTIDE SEQUENCE</scope>
    <source>
        <strain evidence="2">DSM 14787</strain>
    </source>
</reference>
<dbReference type="GO" id="GO:0009252">
    <property type="term" value="P:peptidoglycan biosynthetic process"/>
    <property type="evidence" value="ECO:0007669"/>
    <property type="project" value="TreeGrafter"/>
</dbReference>
<dbReference type="Pfam" id="PF04348">
    <property type="entry name" value="LppC"/>
    <property type="match status" value="1"/>
</dbReference>
<dbReference type="Gene3D" id="1.25.40.650">
    <property type="match status" value="1"/>
</dbReference>
<keyword evidence="1" id="KW-0472">Membrane</keyword>
<dbReference type="PATRIC" id="fig|1255043.3.peg.2641"/>